<dbReference type="InterPro" id="IPR036890">
    <property type="entry name" value="HATPase_C_sf"/>
</dbReference>
<dbReference type="SMART" id="SM00091">
    <property type="entry name" value="PAS"/>
    <property type="match status" value="1"/>
</dbReference>
<feature type="domain" description="PAS" evidence="12">
    <location>
        <begin position="76"/>
        <end position="120"/>
    </location>
</feature>
<keyword evidence="8" id="KW-0902">Two-component regulatory system</keyword>
<dbReference type="SUPFAM" id="SSF47384">
    <property type="entry name" value="Homodimeric domain of signal transducing histidine kinase"/>
    <property type="match status" value="1"/>
</dbReference>
<evidence type="ECO:0000256" key="7">
    <source>
        <dbReference type="ARBA" id="ARBA00022840"/>
    </source>
</evidence>
<evidence type="ECO:0000259" key="13">
    <source>
        <dbReference type="PROSITE" id="PS50113"/>
    </source>
</evidence>
<reference evidence="15" key="1">
    <citation type="submission" date="2016-02" db="EMBL/GenBank/DDBJ databases">
        <authorList>
            <person name="Dunlap C."/>
        </authorList>
    </citation>
    <scope>NUCLEOTIDE SEQUENCE [LARGE SCALE GENOMIC DNA]</scope>
    <source>
        <strain evidence="15">NRRL B-41092</strain>
    </source>
</reference>
<accession>A0A150F5Y5</accession>
<evidence type="ECO:0000256" key="4">
    <source>
        <dbReference type="ARBA" id="ARBA00022679"/>
    </source>
</evidence>
<dbReference type="SMART" id="SM00388">
    <property type="entry name" value="HisKA"/>
    <property type="match status" value="1"/>
</dbReference>
<evidence type="ECO:0000256" key="6">
    <source>
        <dbReference type="ARBA" id="ARBA00022777"/>
    </source>
</evidence>
<dbReference type="STRING" id="1793963.AXI58_17425"/>
<dbReference type="GO" id="GO:0005524">
    <property type="term" value="F:ATP binding"/>
    <property type="evidence" value="ECO:0007669"/>
    <property type="project" value="UniProtKB-KW"/>
</dbReference>
<evidence type="ECO:0000256" key="5">
    <source>
        <dbReference type="ARBA" id="ARBA00022741"/>
    </source>
</evidence>
<dbReference type="PROSITE" id="PS50109">
    <property type="entry name" value="HIS_KIN"/>
    <property type="match status" value="1"/>
</dbReference>
<dbReference type="SMART" id="SM00086">
    <property type="entry name" value="PAC"/>
    <property type="match status" value="1"/>
</dbReference>
<dbReference type="SUPFAM" id="SSF55785">
    <property type="entry name" value="PYP-like sensor domain (PAS domain)"/>
    <property type="match status" value="1"/>
</dbReference>
<evidence type="ECO:0000256" key="2">
    <source>
        <dbReference type="ARBA" id="ARBA00012438"/>
    </source>
</evidence>
<evidence type="ECO:0000256" key="1">
    <source>
        <dbReference type="ARBA" id="ARBA00000085"/>
    </source>
</evidence>
<dbReference type="NCBIfam" id="TIGR00229">
    <property type="entry name" value="sensory_box"/>
    <property type="match status" value="1"/>
</dbReference>
<dbReference type="InterPro" id="IPR000700">
    <property type="entry name" value="PAS-assoc_C"/>
</dbReference>
<evidence type="ECO:0000256" key="3">
    <source>
        <dbReference type="ARBA" id="ARBA00022553"/>
    </source>
</evidence>
<dbReference type="GO" id="GO:0000155">
    <property type="term" value="F:phosphorelay sensor kinase activity"/>
    <property type="evidence" value="ECO:0007669"/>
    <property type="project" value="InterPro"/>
</dbReference>
<dbReference type="PRINTS" id="PR00344">
    <property type="entry name" value="BCTRLSENSOR"/>
</dbReference>
<dbReference type="PROSITE" id="PS50112">
    <property type="entry name" value="PAS"/>
    <property type="match status" value="1"/>
</dbReference>
<dbReference type="SMART" id="SM00387">
    <property type="entry name" value="HATPase_c"/>
    <property type="match status" value="1"/>
</dbReference>
<dbReference type="AlphaFoldDB" id="A0A150F5Y5"/>
<dbReference type="PROSITE" id="PS50113">
    <property type="entry name" value="PAC"/>
    <property type="match status" value="1"/>
</dbReference>
<name>A0A150F5Y5_9BACI</name>
<organism evidence="14 15">
    <name type="scientific">Bacillus nakamurai</name>
    <dbReference type="NCBI Taxonomy" id="1793963"/>
    <lineage>
        <taxon>Bacteria</taxon>
        <taxon>Bacillati</taxon>
        <taxon>Bacillota</taxon>
        <taxon>Bacilli</taxon>
        <taxon>Bacillales</taxon>
        <taxon>Bacillaceae</taxon>
        <taxon>Bacillus</taxon>
    </lineage>
</organism>
<comment type="caution">
    <text evidence="14">The sequence shown here is derived from an EMBL/GenBank/DDBJ whole genome shotgun (WGS) entry which is preliminary data.</text>
</comment>
<evidence type="ECO:0000313" key="14">
    <source>
        <dbReference type="EMBL" id="KXZ17964.1"/>
    </source>
</evidence>
<feature type="transmembrane region" description="Helical" evidence="10">
    <location>
        <begin position="6"/>
        <end position="27"/>
    </location>
</feature>
<keyword evidence="3" id="KW-0597">Phosphoprotein</keyword>
<dbReference type="EC" id="2.7.13.3" evidence="2"/>
<evidence type="ECO:0000259" key="12">
    <source>
        <dbReference type="PROSITE" id="PS50112"/>
    </source>
</evidence>
<dbReference type="OrthoDB" id="9815750at2"/>
<keyword evidence="9" id="KW-0175">Coiled coil</keyword>
<dbReference type="InterPro" id="IPR004358">
    <property type="entry name" value="Sig_transdc_His_kin-like_C"/>
</dbReference>
<feature type="transmembrane region" description="Helical" evidence="10">
    <location>
        <begin position="39"/>
        <end position="56"/>
    </location>
</feature>
<dbReference type="InterPro" id="IPR003594">
    <property type="entry name" value="HATPase_dom"/>
</dbReference>
<dbReference type="RefSeq" id="WP_061522041.1">
    <property type="nucleotide sequence ID" value="NZ_JARLZY010000032.1"/>
</dbReference>
<dbReference type="InterPro" id="IPR003661">
    <property type="entry name" value="HisK_dim/P_dom"/>
</dbReference>
<evidence type="ECO:0000313" key="15">
    <source>
        <dbReference type="Proteomes" id="UP000075430"/>
    </source>
</evidence>
<dbReference type="Gene3D" id="3.30.565.10">
    <property type="entry name" value="Histidine kinase-like ATPase, C-terminal domain"/>
    <property type="match status" value="1"/>
</dbReference>
<evidence type="ECO:0000256" key="9">
    <source>
        <dbReference type="SAM" id="Coils"/>
    </source>
</evidence>
<dbReference type="Proteomes" id="UP000075430">
    <property type="component" value="Unassembled WGS sequence"/>
</dbReference>
<dbReference type="InterPro" id="IPR005467">
    <property type="entry name" value="His_kinase_dom"/>
</dbReference>
<keyword evidence="6 14" id="KW-0418">Kinase</keyword>
<feature type="domain" description="PAC" evidence="13">
    <location>
        <begin position="148"/>
        <end position="200"/>
    </location>
</feature>
<keyword evidence="7" id="KW-0067">ATP-binding</keyword>
<dbReference type="Gene3D" id="1.10.287.130">
    <property type="match status" value="1"/>
</dbReference>
<sequence length="434" mass="49394">MGKYQVRIISLIMAIIFIIFWDYLFYIIERNPINWPADITFSAVALISVWLLAYYVDDKKQLLIELKDSEQKAKALSDEKNRIMDNLQEIVFQTDSHGNITYLNQAWSAITGHSISGCMGTMYNDYFIKEKHIIDYIASQIKQKSASGMFTAKYIKRDGTIFWGEVHYKLYYDRKQQFVGSLGTMSDISERKKAVDELLETNERLAMQSQKLAIAGELAAGIAHEVRNPLTSVSGFLQLMKAQYPERTDYFDIIFSEIKRIDLVLGELLLLAKPQTVTFNFHNLNHILKQVTTLLDTNAVLSNTVIEKDFSHTESCLINGDENQLKQVFINIIKNAIEAMPDGGNIHIYTERKEEHAMISIQDEGNGMSKEKLENISKPFFSTKDQGTGLGLPICLRILKEHNGKLNIKSKNGEGSTFQVILPLEAAAVQKEER</sequence>
<evidence type="ECO:0000259" key="11">
    <source>
        <dbReference type="PROSITE" id="PS50109"/>
    </source>
</evidence>
<keyword evidence="10" id="KW-1133">Transmembrane helix</keyword>
<dbReference type="InterPro" id="IPR036097">
    <property type="entry name" value="HisK_dim/P_sf"/>
</dbReference>
<dbReference type="EMBL" id="LSBA01000018">
    <property type="protein sequence ID" value="KXZ17964.1"/>
    <property type="molecule type" value="Genomic_DNA"/>
</dbReference>
<dbReference type="Pfam" id="PF00989">
    <property type="entry name" value="PAS"/>
    <property type="match status" value="1"/>
</dbReference>
<feature type="coiled-coil region" evidence="9">
    <location>
        <begin position="59"/>
        <end position="86"/>
    </location>
</feature>
<proteinExistence type="predicted"/>
<dbReference type="SUPFAM" id="SSF55874">
    <property type="entry name" value="ATPase domain of HSP90 chaperone/DNA topoisomerase II/histidine kinase"/>
    <property type="match status" value="1"/>
</dbReference>
<comment type="catalytic activity">
    <reaction evidence="1">
        <text>ATP + protein L-histidine = ADP + protein N-phospho-L-histidine.</text>
        <dbReference type="EC" id="2.7.13.3"/>
    </reaction>
</comment>
<feature type="domain" description="Histidine kinase" evidence="11">
    <location>
        <begin position="221"/>
        <end position="426"/>
    </location>
</feature>
<protein>
    <recommendedName>
        <fullName evidence="2">histidine kinase</fullName>
        <ecNumber evidence="2">2.7.13.3</ecNumber>
    </recommendedName>
</protein>
<dbReference type="GO" id="GO:0006355">
    <property type="term" value="P:regulation of DNA-templated transcription"/>
    <property type="evidence" value="ECO:0007669"/>
    <property type="project" value="InterPro"/>
</dbReference>
<dbReference type="InterPro" id="IPR013767">
    <property type="entry name" value="PAS_fold"/>
</dbReference>
<dbReference type="CDD" id="cd00130">
    <property type="entry name" value="PAS"/>
    <property type="match status" value="1"/>
</dbReference>
<dbReference type="Pfam" id="PF00512">
    <property type="entry name" value="HisKA"/>
    <property type="match status" value="1"/>
</dbReference>
<dbReference type="InterPro" id="IPR000014">
    <property type="entry name" value="PAS"/>
</dbReference>
<dbReference type="CDD" id="cd00082">
    <property type="entry name" value="HisKA"/>
    <property type="match status" value="1"/>
</dbReference>
<dbReference type="PANTHER" id="PTHR43065:SF34">
    <property type="entry name" value="SPORULATION KINASE A"/>
    <property type="match status" value="1"/>
</dbReference>
<dbReference type="InterPro" id="IPR035965">
    <property type="entry name" value="PAS-like_dom_sf"/>
</dbReference>
<evidence type="ECO:0000256" key="8">
    <source>
        <dbReference type="ARBA" id="ARBA00023012"/>
    </source>
</evidence>
<keyword evidence="10" id="KW-0812">Transmembrane</keyword>
<dbReference type="Gene3D" id="3.30.450.20">
    <property type="entry name" value="PAS domain"/>
    <property type="match status" value="1"/>
</dbReference>
<keyword evidence="10" id="KW-0472">Membrane</keyword>
<keyword evidence="5" id="KW-0547">Nucleotide-binding</keyword>
<gene>
    <name evidence="14" type="ORF">AXI58_17425</name>
</gene>
<keyword evidence="4" id="KW-0808">Transferase</keyword>
<evidence type="ECO:0000256" key="10">
    <source>
        <dbReference type="SAM" id="Phobius"/>
    </source>
</evidence>
<dbReference type="InterPro" id="IPR001610">
    <property type="entry name" value="PAC"/>
</dbReference>
<keyword evidence="15" id="KW-1185">Reference proteome</keyword>
<dbReference type="Pfam" id="PF02518">
    <property type="entry name" value="HATPase_c"/>
    <property type="match status" value="1"/>
</dbReference>
<dbReference type="PANTHER" id="PTHR43065">
    <property type="entry name" value="SENSOR HISTIDINE KINASE"/>
    <property type="match status" value="1"/>
</dbReference>